<dbReference type="EMBL" id="VIBQ01000009">
    <property type="protein sequence ID" value="KAB8337320.1"/>
    <property type="molecule type" value="Genomic_DNA"/>
</dbReference>
<keyword evidence="4" id="KW-0804">Transcription</keyword>
<reference evidence="10 11" key="1">
    <citation type="submission" date="2019-06" db="EMBL/GenBank/DDBJ databases">
        <title>A chromosomal-level reference genome of Carpinus fangiana (Coryloideae, Betulaceae).</title>
        <authorList>
            <person name="Yang X."/>
            <person name="Wang Z."/>
            <person name="Zhang L."/>
            <person name="Hao G."/>
            <person name="Liu J."/>
            <person name="Yang Y."/>
        </authorList>
    </citation>
    <scope>NUCLEOTIDE SEQUENCE [LARGE SCALE GENOMIC DNA]</scope>
    <source>
        <strain evidence="10">Cfa_2016G</strain>
        <tissue evidence="10">Leaf</tissue>
    </source>
</reference>
<dbReference type="Pfam" id="PF04433">
    <property type="entry name" value="SWIRM"/>
    <property type="match status" value="1"/>
</dbReference>
<keyword evidence="5" id="KW-0539">Nucleus</keyword>
<dbReference type="InterPro" id="IPR009057">
    <property type="entry name" value="Homeodomain-like_sf"/>
</dbReference>
<dbReference type="InterPro" id="IPR032451">
    <property type="entry name" value="SMARCC_C"/>
</dbReference>
<evidence type="ECO:0000256" key="2">
    <source>
        <dbReference type="ARBA" id="ARBA00023015"/>
    </source>
</evidence>
<feature type="compositionally biased region" description="Basic and acidic residues" evidence="6">
    <location>
        <begin position="535"/>
        <end position="551"/>
    </location>
</feature>
<feature type="region of interest" description="Disordered" evidence="6">
    <location>
        <begin position="695"/>
        <end position="733"/>
    </location>
</feature>
<proteinExistence type="predicted"/>
<dbReference type="OrthoDB" id="118550at2759"/>
<protein>
    <recommendedName>
        <fullName evidence="12">SWIRM domain-containing protein</fullName>
    </recommendedName>
</protein>
<feature type="region of interest" description="Disordered" evidence="6">
    <location>
        <begin position="1"/>
        <end position="109"/>
    </location>
</feature>
<dbReference type="PROSITE" id="PS50934">
    <property type="entry name" value="SWIRM"/>
    <property type="match status" value="1"/>
</dbReference>
<evidence type="ECO:0000313" key="11">
    <source>
        <dbReference type="Proteomes" id="UP000327013"/>
    </source>
</evidence>
<dbReference type="PANTHER" id="PTHR12802:SF41">
    <property type="entry name" value="BRAHMA ASSOCIATED PROTEIN 155 KDA"/>
    <property type="match status" value="1"/>
</dbReference>
<dbReference type="Gene3D" id="1.10.10.60">
    <property type="entry name" value="Homeodomain-like"/>
    <property type="match status" value="1"/>
</dbReference>
<dbReference type="SUPFAM" id="SSF46689">
    <property type="entry name" value="Homeodomain-like"/>
    <property type="match status" value="2"/>
</dbReference>
<dbReference type="FunFam" id="1.10.10.10:FF:000020">
    <property type="entry name" value="SWI/SNF complex subunit SMARCC2 isoform c"/>
    <property type="match status" value="1"/>
</dbReference>
<dbReference type="PANTHER" id="PTHR12802">
    <property type="entry name" value="SWI/SNF COMPLEX-RELATED"/>
    <property type="match status" value="1"/>
</dbReference>
<dbReference type="Gene3D" id="1.10.10.10">
    <property type="entry name" value="Winged helix-like DNA-binding domain superfamily/Winged helix DNA-binding domain"/>
    <property type="match status" value="1"/>
</dbReference>
<keyword evidence="1" id="KW-0217">Developmental protein</keyword>
<evidence type="ECO:0000259" key="9">
    <source>
        <dbReference type="PROSITE" id="PS51293"/>
    </source>
</evidence>
<dbReference type="GO" id="GO:0003677">
    <property type="term" value="F:DNA binding"/>
    <property type="evidence" value="ECO:0007669"/>
    <property type="project" value="UniProtKB-KW"/>
</dbReference>
<dbReference type="GO" id="GO:0016514">
    <property type="term" value="C:SWI/SNF complex"/>
    <property type="evidence" value="ECO:0007669"/>
    <property type="project" value="TreeGrafter"/>
</dbReference>
<dbReference type="Proteomes" id="UP000327013">
    <property type="component" value="Unassembled WGS sequence"/>
</dbReference>
<keyword evidence="2" id="KW-0805">Transcription regulation</keyword>
<evidence type="ECO:0000256" key="1">
    <source>
        <dbReference type="ARBA" id="ARBA00022473"/>
    </source>
</evidence>
<feature type="compositionally biased region" description="Acidic residues" evidence="6">
    <location>
        <begin position="68"/>
        <end position="86"/>
    </location>
</feature>
<dbReference type="InterPro" id="IPR036388">
    <property type="entry name" value="WH-like_DNA-bd_sf"/>
</dbReference>
<dbReference type="GO" id="GO:0042393">
    <property type="term" value="F:histone binding"/>
    <property type="evidence" value="ECO:0007669"/>
    <property type="project" value="TreeGrafter"/>
</dbReference>
<name>A0A5N6KQH8_9ROSI</name>
<dbReference type="InterPro" id="IPR001005">
    <property type="entry name" value="SANT/Myb"/>
</dbReference>
<evidence type="ECO:0008006" key="12">
    <source>
        <dbReference type="Google" id="ProtNLM"/>
    </source>
</evidence>
<dbReference type="SMART" id="SM00717">
    <property type="entry name" value="SANT"/>
    <property type="match status" value="1"/>
</dbReference>
<feature type="domain" description="Myb-like" evidence="7">
    <location>
        <begin position="414"/>
        <end position="456"/>
    </location>
</feature>
<dbReference type="FunFam" id="1.10.10.60:FF:000014">
    <property type="entry name" value="SWI/SNF complex subunit SMARCC2 isoform C"/>
    <property type="match status" value="1"/>
</dbReference>
<feature type="domain" description="SWIRM" evidence="8">
    <location>
        <begin position="125"/>
        <end position="222"/>
    </location>
</feature>
<dbReference type="CDD" id="cd00167">
    <property type="entry name" value="SANT"/>
    <property type="match status" value="1"/>
</dbReference>
<evidence type="ECO:0000256" key="5">
    <source>
        <dbReference type="ARBA" id="ARBA00023242"/>
    </source>
</evidence>
<dbReference type="Pfam" id="PF16495">
    <property type="entry name" value="SWIRM-assoc_1"/>
    <property type="match status" value="1"/>
</dbReference>
<feature type="compositionally biased region" description="Basic and acidic residues" evidence="6">
    <location>
        <begin position="328"/>
        <end position="338"/>
    </location>
</feature>
<feature type="region of interest" description="Disordered" evidence="6">
    <location>
        <begin position="254"/>
        <end position="275"/>
    </location>
</feature>
<dbReference type="AlphaFoldDB" id="A0A5N6KQH8"/>
<feature type="compositionally biased region" description="Basic and acidic residues" evidence="6">
    <location>
        <begin position="264"/>
        <end position="275"/>
    </location>
</feature>
<accession>A0A5N6KQH8</accession>
<feature type="compositionally biased region" description="Basic and acidic residues" evidence="6">
    <location>
        <begin position="87"/>
        <end position="109"/>
    </location>
</feature>
<sequence length="733" mass="79519">MEPTEQDVPAIASPQEEQPAGDPATEVPLDVTTENDVSMADDAADDSAKKSEAPSDNPLDAPDAPPAEGDDDNDEDAGGDEEDGDGDETKIEEAEPEKAPEDAEAQKDAIQESARAHLIAQTHPIVLPSYSTWFDMNTIHDNEKRALPEFFNSRNRSKTPAVYKDYRDFMINTYRLNPEEYLTFTACRRNLAGDVCAIMRVHAFLEQWGLINYQVSLLLFGPTRTDQSKVDPETRPSAIAPPFTGHFRVIADTPRGLQPYQPSKDSKVADTPDPKVKKMIDMAPAFRADISMTGRRSIYDSAGKNVTPANAETATESGSGAANGDASNKLEDSLKEPEQPHFCNSCGIDCSREYYHNAKSAPTAASGKTAAMTKYDVCTECYREGHFPSQSSKDDYVHVSNPSYRKFPDRDRAWSDIETLRLLEGLELFDEDWTQVAEHVGSRTREQCIIKFLQLEIEDKYVDAEKPHDPTAEGALASFLTGSGSAPFSQAENPVMSVVSFLAGGVDPTVAAAAAGRSVAEMKRAMATSAGSSMEEVRKRAAEKGAVKPEADADDAMDLDTSAAGSKPNDPATTALALAAARSSALASHSERHMTSLLSRATSLQLQKLDLKLSQFAEMESLLQAERRDLERRRRELFLERLAWRRRCDDVRQGIVRVLQGPGLQSPEGVTAITEALGMVGIGGEVVELSLGKGPAKDADISMEGAGGDAAPAKQDDVKPVSEGDAGFRSHEI</sequence>
<evidence type="ECO:0000313" key="10">
    <source>
        <dbReference type="EMBL" id="KAB8337320.1"/>
    </source>
</evidence>
<keyword evidence="11" id="KW-1185">Reference proteome</keyword>
<evidence type="ECO:0000256" key="3">
    <source>
        <dbReference type="ARBA" id="ARBA00023125"/>
    </source>
</evidence>
<dbReference type="Pfam" id="PF00249">
    <property type="entry name" value="Myb_DNA-binding"/>
    <property type="match status" value="1"/>
</dbReference>
<organism evidence="10 11">
    <name type="scientific">Carpinus fangiana</name>
    <dbReference type="NCBI Taxonomy" id="176857"/>
    <lineage>
        <taxon>Eukaryota</taxon>
        <taxon>Viridiplantae</taxon>
        <taxon>Streptophyta</taxon>
        <taxon>Embryophyta</taxon>
        <taxon>Tracheophyta</taxon>
        <taxon>Spermatophyta</taxon>
        <taxon>Magnoliopsida</taxon>
        <taxon>eudicotyledons</taxon>
        <taxon>Gunneridae</taxon>
        <taxon>Pentapetalae</taxon>
        <taxon>rosids</taxon>
        <taxon>fabids</taxon>
        <taxon>Fagales</taxon>
        <taxon>Betulaceae</taxon>
        <taxon>Carpinus</taxon>
    </lineage>
</organism>
<feature type="compositionally biased region" description="Basic and acidic residues" evidence="6">
    <location>
        <begin position="714"/>
        <end position="733"/>
    </location>
</feature>
<dbReference type="PROSITE" id="PS50090">
    <property type="entry name" value="MYB_LIKE"/>
    <property type="match status" value="1"/>
</dbReference>
<evidence type="ECO:0000256" key="4">
    <source>
        <dbReference type="ARBA" id="ARBA00023163"/>
    </source>
</evidence>
<evidence type="ECO:0000256" key="6">
    <source>
        <dbReference type="SAM" id="MobiDB-lite"/>
    </source>
</evidence>
<comment type="caution">
    <text evidence="10">The sequence shown here is derived from an EMBL/GenBank/DDBJ whole genome shotgun (WGS) entry which is preliminary data.</text>
</comment>
<feature type="region of interest" description="Disordered" evidence="6">
    <location>
        <begin position="309"/>
        <end position="338"/>
    </location>
</feature>
<dbReference type="InterPro" id="IPR017884">
    <property type="entry name" value="SANT_dom"/>
</dbReference>
<feature type="compositionally biased region" description="Polar residues" evidence="6">
    <location>
        <begin position="309"/>
        <end position="320"/>
    </location>
</feature>
<feature type="domain" description="SANT" evidence="9">
    <location>
        <begin position="409"/>
        <end position="460"/>
    </location>
</feature>
<evidence type="ECO:0000259" key="7">
    <source>
        <dbReference type="PROSITE" id="PS50090"/>
    </source>
</evidence>
<dbReference type="GO" id="GO:0045893">
    <property type="term" value="P:positive regulation of DNA-templated transcription"/>
    <property type="evidence" value="ECO:0007669"/>
    <property type="project" value="TreeGrafter"/>
</dbReference>
<keyword evidence="3" id="KW-0238">DNA-binding</keyword>
<dbReference type="InterPro" id="IPR007526">
    <property type="entry name" value="SWIRM"/>
</dbReference>
<evidence type="ECO:0000259" key="8">
    <source>
        <dbReference type="PROSITE" id="PS50934"/>
    </source>
</evidence>
<dbReference type="PROSITE" id="PS51293">
    <property type="entry name" value="SANT"/>
    <property type="match status" value="1"/>
</dbReference>
<gene>
    <name evidence="10" type="ORF">FH972_021620</name>
</gene>
<feature type="region of interest" description="Disordered" evidence="6">
    <location>
        <begin position="527"/>
        <end position="570"/>
    </location>
</feature>